<name>R0IIB8_9BRAS</name>
<keyword evidence="6" id="KW-0175">Coiled coil</keyword>
<feature type="domain" description="H15" evidence="8">
    <location>
        <begin position="98"/>
        <end position="171"/>
    </location>
</feature>
<evidence type="ECO:0000256" key="7">
    <source>
        <dbReference type="SAM" id="MobiDB-lite"/>
    </source>
</evidence>
<evidence type="ECO:0000256" key="2">
    <source>
        <dbReference type="ARBA" id="ARBA00004286"/>
    </source>
</evidence>
<evidence type="ECO:0000256" key="3">
    <source>
        <dbReference type="ARBA" id="ARBA00022454"/>
    </source>
</evidence>
<feature type="region of interest" description="Disordered" evidence="7">
    <location>
        <begin position="174"/>
        <end position="210"/>
    </location>
</feature>
<dbReference type="STRING" id="81985.R0IIB8"/>
<evidence type="ECO:0000256" key="5">
    <source>
        <dbReference type="ARBA" id="ARBA00023242"/>
    </source>
</evidence>
<evidence type="ECO:0000259" key="8">
    <source>
        <dbReference type="PROSITE" id="PS51504"/>
    </source>
</evidence>
<dbReference type="GO" id="GO:0006334">
    <property type="term" value="P:nucleosome assembly"/>
    <property type="evidence" value="ECO:0007669"/>
    <property type="project" value="InterPro"/>
</dbReference>
<feature type="compositionally biased region" description="Low complexity" evidence="7">
    <location>
        <begin position="187"/>
        <end position="202"/>
    </location>
</feature>
<dbReference type="InterPro" id="IPR044597">
    <property type="entry name" value="SMH1-6"/>
</dbReference>
<dbReference type="EMBL" id="KB870805">
    <property type="protein sequence ID" value="EOA36618.1"/>
    <property type="molecule type" value="Genomic_DNA"/>
</dbReference>
<keyword evidence="4" id="KW-0238">DNA-binding</keyword>
<evidence type="ECO:0000256" key="4">
    <source>
        <dbReference type="ARBA" id="ARBA00023125"/>
    </source>
</evidence>
<keyword evidence="3" id="KW-0158">Chromosome</keyword>
<feature type="coiled-coil region" evidence="6">
    <location>
        <begin position="213"/>
        <end position="243"/>
    </location>
</feature>
<dbReference type="GO" id="GO:0005634">
    <property type="term" value="C:nucleus"/>
    <property type="evidence" value="ECO:0007669"/>
    <property type="project" value="UniProtKB-SubCell"/>
</dbReference>
<sequence>MINLAKFSTLLVTWKLETKKGNRKKEIEKAGNRVSYIFFSDETRRLRLGFSEAQESASDPSSSEANIPNPNVDETSSSASLKATSSAAAESSDPSSEPNVPYALTSDELIFKALETVYEDGTGLDADAIFKIVEENFDVLDDFREQMEDQLGDLLAEGEIQKIGNRYRIRPGYFDAPKPIQTTSAGDSTSAPTDTPSTSSASVPKAPEGNPQIDAALKEVAEAEQLELKAREAQELADKHAHLLKFESNVILNLAEEIRNRCNVHLFNRRCIVNHHHHH</sequence>
<dbReference type="GO" id="GO:0000786">
    <property type="term" value="C:nucleosome"/>
    <property type="evidence" value="ECO:0007669"/>
    <property type="project" value="InterPro"/>
</dbReference>
<dbReference type="AlphaFoldDB" id="R0IIB8"/>
<dbReference type="SMART" id="SM00526">
    <property type="entry name" value="H15"/>
    <property type="match status" value="1"/>
</dbReference>
<evidence type="ECO:0000256" key="1">
    <source>
        <dbReference type="ARBA" id="ARBA00004123"/>
    </source>
</evidence>
<comment type="subcellular location">
    <subcellularLocation>
        <location evidence="2">Chromosome</location>
    </subcellularLocation>
    <subcellularLocation>
        <location evidence="1">Nucleus</location>
    </subcellularLocation>
</comment>
<protein>
    <recommendedName>
        <fullName evidence="8">H15 domain-containing protein</fullName>
    </recommendedName>
</protein>
<keyword evidence="5" id="KW-0539">Nucleus</keyword>
<dbReference type="PANTHER" id="PTHR46267">
    <property type="entry name" value="SINGLE MYB HISTONE 4"/>
    <property type="match status" value="1"/>
</dbReference>
<proteinExistence type="predicted"/>
<organism evidence="9 10">
    <name type="scientific">Capsella rubella</name>
    <dbReference type="NCBI Taxonomy" id="81985"/>
    <lineage>
        <taxon>Eukaryota</taxon>
        <taxon>Viridiplantae</taxon>
        <taxon>Streptophyta</taxon>
        <taxon>Embryophyta</taxon>
        <taxon>Tracheophyta</taxon>
        <taxon>Spermatophyta</taxon>
        <taxon>Magnoliopsida</taxon>
        <taxon>eudicotyledons</taxon>
        <taxon>Gunneridae</taxon>
        <taxon>Pentapetalae</taxon>
        <taxon>rosids</taxon>
        <taxon>malvids</taxon>
        <taxon>Brassicales</taxon>
        <taxon>Brassicaceae</taxon>
        <taxon>Camelineae</taxon>
        <taxon>Capsella</taxon>
    </lineage>
</organism>
<dbReference type="PROSITE" id="PS51504">
    <property type="entry name" value="H15"/>
    <property type="match status" value="1"/>
</dbReference>
<feature type="compositionally biased region" description="Low complexity" evidence="7">
    <location>
        <begin position="76"/>
        <end position="96"/>
    </location>
</feature>
<evidence type="ECO:0000256" key="6">
    <source>
        <dbReference type="SAM" id="Coils"/>
    </source>
</evidence>
<reference evidence="10" key="1">
    <citation type="journal article" date="2013" name="Nat. Genet.">
        <title>The Capsella rubella genome and the genomic consequences of rapid mating system evolution.</title>
        <authorList>
            <person name="Slotte T."/>
            <person name="Hazzouri K.M."/>
            <person name="Agren J.A."/>
            <person name="Koenig D."/>
            <person name="Maumus F."/>
            <person name="Guo Y.L."/>
            <person name="Steige K."/>
            <person name="Platts A.E."/>
            <person name="Escobar J.S."/>
            <person name="Newman L.K."/>
            <person name="Wang W."/>
            <person name="Mandakova T."/>
            <person name="Vello E."/>
            <person name="Smith L.M."/>
            <person name="Henz S.R."/>
            <person name="Steffen J."/>
            <person name="Takuno S."/>
            <person name="Brandvain Y."/>
            <person name="Coop G."/>
            <person name="Andolfatto P."/>
            <person name="Hu T.T."/>
            <person name="Blanchette M."/>
            <person name="Clark R.M."/>
            <person name="Quesneville H."/>
            <person name="Nordborg M."/>
            <person name="Gaut B.S."/>
            <person name="Lysak M.A."/>
            <person name="Jenkins J."/>
            <person name="Grimwood J."/>
            <person name="Chapman J."/>
            <person name="Prochnik S."/>
            <person name="Shu S."/>
            <person name="Rokhsar D."/>
            <person name="Schmutz J."/>
            <person name="Weigel D."/>
            <person name="Wright S.I."/>
        </authorList>
    </citation>
    <scope>NUCLEOTIDE SEQUENCE [LARGE SCALE GENOMIC DNA]</scope>
    <source>
        <strain evidence="10">cv. Monte Gargano</strain>
    </source>
</reference>
<feature type="compositionally biased region" description="Polar residues" evidence="7">
    <location>
        <begin position="53"/>
        <end position="75"/>
    </location>
</feature>
<dbReference type="Proteomes" id="UP000029121">
    <property type="component" value="Unassembled WGS sequence"/>
</dbReference>
<evidence type="ECO:0000313" key="10">
    <source>
        <dbReference type="Proteomes" id="UP000029121"/>
    </source>
</evidence>
<feature type="region of interest" description="Disordered" evidence="7">
    <location>
        <begin position="51"/>
        <end position="101"/>
    </location>
</feature>
<dbReference type="PANTHER" id="PTHR46267:SF15">
    <property type="entry name" value="WINGED HELIX-TURN-HELIX TRANSCRIPTION REPRESSOR DNA-BINDING PROTEIN-RELATED"/>
    <property type="match status" value="1"/>
</dbReference>
<dbReference type="InterPro" id="IPR005818">
    <property type="entry name" value="Histone_H1/H5_H15"/>
</dbReference>
<evidence type="ECO:0000313" key="9">
    <source>
        <dbReference type="EMBL" id="EOA36618.1"/>
    </source>
</evidence>
<gene>
    <name evidence="9" type="ORF">CARUB_v10011854mg</name>
</gene>
<keyword evidence="10" id="KW-1185">Reference proteome</keyword>
<accession>R0IIB8</accession>
<dbReference type="GO" id="GO:0003691">
    <property type="term" value="F:double-stranded telomeric DNA binding"/>
    <property type="evidence" value="ECO:0007669"/>
    <property type="project" value="InterPro"/>
</dbReference>